<reference evidence="8 9" key="1">
    <citation type="submission" date="2020-12" db="EMBL/GenBank/DDBJ databases">
        <title>Revised draft genomes of Rhodomicrobium vannielii ATCC 17100 and Rhodomicrobium udaipurense JA643.</title>
        <authorList>
            <person name="Conners E.M."/>
            <person name="Davenport E.J."/>
            <person name="Bose A."/>
        </authorList>
    </citation>
    <scope>NUCLEOTIDE SEQUENCE [LARGE SCALE GENOMIC DNA]</scope>
    <source>
        <strain evidence="8 9">JA643</strain>
    </source>
</reference>
<comment type="subcellular location">
    <subcellularLocation>
        <location evidence="1">Cell membrane</location>
        <topology evidence="1">Multi-pass membrane protein</topology>
    </subcellularLocation>
</comment>
<dbReference type="InterPro" id="IPR032808">
    <property type="entry name" value="DoxX"/>
</dbReference>
<comment type="caution">
    <text evidence="8">The sequence shown here is derived from an EMBL/GenBank/DDBJ whole genome shotgun (WGS) entry which is preliminary data.</text>
</comment>
<feature type="transmembrane region" description="Helical" evidence="7">
    <location>
        <begin position="47"/>
        <end position="65"/>
    </location>
</feature>
<feature type="transmembrane region" description="Helical" evidence="7">
    <location>
        <begin position="6"/>
        <end position="27"/>
    </location>
</feature>
<keyword evidence="5 7" id="KW-1133">Transmembrane helix</keyword>
<keyword evidence="3" id="KW-1003">Cell membrane</keyword>
<dbReference type="Proteomes" id="UP000623250">
    <property type="component" value="Unassembled WGS sequence"/>
</dbReference>
<accession>A0A8I1KJ15</accession>
<evidence type="ECO:0000256" key="6">
    <source>
        <dbReference type="ARBA" id="ARBA00023136"/>
    </source>
</evidence>
<dbReference type="AlphaFoldDB" id="A0A8I1KJ15"/>
<keyword evidence="9" id="KW-1185">Reference proteome</keyword>
<evidence type="ECO:0000313" key="8">
    <source>
        <dbReference type="EMBL" id="MBJ7542366.1"/>
    </source>
</evidence>
<comment type="similarity">
    <text evidence="2">Belongs to the DoxX family.</text>
</comment>
<evidence type="ECO:0000256" key="5">
    <source>
        <dbReference type="ARBA" id="ARBA00022989"/>
    </source>
</evidence>
<organism evidence="8 9">
    <name type="scientific">Rhodomicrobium udaipurense</name>
    <dbReference type="NCBI Taxonomy" id="1202716"/>
    <lineage>
        <taxon>Bacteria</taxon>
        <taxon>Pseudomonadati</taxon>
        <taxon>Pseudomonadota</taxon>
        <taxon>Alphaproteobacteria</taxon>
        <taxon>Hyphomicrobiales</taxon>
        <taxon>Hyphomicrobiaceae</taxon>
        <taxon>Rhodomicrobium</taxon>
    </lineage>
</organism>
<dbReference type="GO" id="GO:0005886">
    <property type="term" value="C:plasma membrane"/>
    <property type="evidence" value="ECO:0007669"/>
    <property type="project" value="UniProtKB-SubCell"/>
</dbReference>
<proteinExistence type="inferred from homology"/>
<evidence type="ECO:0000313" key="9">
    <source>
        <dbReference type="Proteomes" id="UP000623250"/>
    </source>
</evidence>
<dbReference type="PANTHER" id="PTHR33452">
    <property type="entry name" value="OXIDOREDUCTASE CATD-RELATED"/>
    <property type="match status" value="1"/>
</dbReference>
<keyword evidence="4 7" id="KW-0812">Transmembrane</keyword>
<dbReference type="EMBL" id="JAEMUK010000005">
    <property type="protein sequence ID" value="MBJ7542366.1"/>
    <property type="molecule type" value="Genomic_DNA"/>
</dbReference>
<dbReference type="PANTHER" id="PTHR33452:SF1">
    <property type="entry name" value="INNER MEMBRANE PROTEIN YPHA-RELATED"/>
    <property type="match status" value="1"/>
</dbReference>
<gene>
    <name evidence="8" type="ORF">JDN41_02210</name>
</gene>
<evidence type="ECO:0000256" key="7">
    <source>
        <dbReference type="SAM" id="Phobius"/>
    </source>
</evidence>
<feature type="transmembrane region" description="Helical" evidence="7">
    <location>
        <begin position="104"/>
        <end position="123"/>
    </location>
</feature>
<sequence length="129" mass="14063">MTSINYMAAIGRIMMALIFIAYGFFHLLTKDETIARFASINMIEPTIVYYIATSIEIFGGIFLALGLGTRYAALILAFYTLAAAIGFHSNFADSNQLQHFMKNIALAGGLIQVFAFGSGGLALTHSRPR</sequence>
<evidence type="ECO:0000256" key="3">
    <source>
        <dbReference type="ARBA" id="ARBA00022475"/>
    </source>
</evidence>
<evidence type="ECO:0000256" key="2">
    <source>
        <dbReference type="ARBA" id="ARBA00006679"/>
    </source>
</evidence>
<feature type="transmembrane region" description="Helical" evidence="7">
    <location>
        <begin position="71"/>
        <end position="92"/>
    </location>
</feature>
<keyword evidence="6 7" id="KW-0472">Membrane</keyword>
<protein>
    <submittedName>
        <fullName evidence="8">DoxX family protein</fullName>
    </submittedName>
</protein>
<dbReference type="InterPro" id="IPR051907">
    <property type="entry name" value="DoxX-like_oxidoreductase"/>
</dbReference>
<dbReference type="Pfam" id="PF07681">
    <property type="entry name" value="DoxX"/>
    <property type="match status" value="1"/>
</dbReference>
<evidence type="ECO:0000256" key="1">
    <source>
        <dbReference type="ARBA" id="ARBA00004651"/>
    </source>
</evidence>
<evidence type="ECO:0000256" key="4">
    <source>
        <dbReference type="ARBA" id="ARBA00022692"/>
    </source>
</evidence>
<dbReference type="RefSeq" id="WP_037237078.1">
    <property type="nucleotide sequence ID" value="NZ_JAEMUK010000005.1"/>
</dbReference>
<name>A0A8I1KJ15_9HYPH</name>